<protein>
    <submittedName>
        <fullName evidence="2">Uncharacterized protein</fullName>
    </submittedName>
</protein>
<dbReference type="HOGENOM" id="CLU_2591537_0_0_1"/>
<evidence type="ECO:0000313" key="3">
    <source>
        <dbReference type="Proteomes" id="UP000054248"/>
    </source>
</evidence>
<dbReference type="EMBL" id="KN822967">
    <property type="protein sequence ID" value="KIO30943.1"/>
    <property type="molecule type" value="Genomic_DNA"/>
</dbReference>
<dbReference type="AlphaFoldDB" id="A0A0C3LAP1"/>
<dbReference type="Proteomes" id="UP000054248">
    <property type="component" value="Unassembled WGS sequence"/>
</dbReference>
<dbReference type="OrthoDB" id="10549372at2759"/>
<gene>
    <name evidence="2" type="ORF">M407DRAFT_20067</name>
</gene>
<feature type="compositionally biased region" description="Basic and acidic residues" evidence="1">
    <location>
        <begin position="10"/>
        <end position="24"/>
    </location>
</feature>
<reference evidence="2 3" key="1">
    <citation type="submission" date="2014-04" db="EMBL/GenBank/DDBJ databases">
        <authorList>
            <consortium name="DOE Joint Genome Institute"/>
            <person name="Kuo A."/>
            <person name="Girlanda M."/>
            <person name="Perotto S."/>
            <person name="Kohler A."/>
            <person name="Nagy L.G."/>
            <person name="Floudas D."/>
            <person name="Copeland A."/>
            <person name="Barry K.W."/>
            <person name="Cichocki N."/>
            <person name="Veneault-Fourrey C."/>
            <person name="LaButti K."/>
            <person name="Lindquist E.A."/>
            <person name="Lipzen A."/>
            <person name="Lundell T."/>
            <person name="Morin E."/>
            <person name="Murat C."/>
            <person name="Sun H."/>
            <person name="Tunlid A."/>
            <person name="Henrissat B."/>
            <person name="Grigoriev I.V."/>
            <person name="Hibbett D.S."/>
            <person name="Martin F."/>
            <person name="Nordberg H.P."/>
            <person name="Cantor M.N."/>
            <person name="Hua S.X."/>
        </authorList>
    </citation>
    <scope>NUCLEOTIDE SEQUENCE [LARGE SCALE GENOMIC DNA]</scope>
    <source>
        <strain evidence="2 3">MUT 4182</strain>
    </source>
</reference>
<feature type="region of interest" description="Disordered" evidence="1">
    <location>
        <begin position="1"/>
        <end position="38"/>
    </location>
</feature>
<evidence type="ECO:0000256" key="1">
    <source>
        <dbReference type="SAM" id="MobiDB-lite"/>
    </source>
</evidence>
<sequence length="80" mass="8832">MSNPSSSRSDAGKSTHKEQSDARKKASPARQSEDNKGIELGVTLEIEDIRRIKMSARDLLAPLSGRRIMITELKFTGKGF</sequence>
<proteinExistence type="predicted"/>
<evidence type="ECO:0000313" key="2">
    <source>
        <dbReference type="EMBL" id="KIO30943.1"/>
    </source>
</evidence>
<accession>A0A0C3LAP1</accession>
<organism evidence="2 3">
    <name type="scientific">Tulasnella calospora MUT 4182</name>
    <dbReference type="NCBI Taxonomy" id="1051891"/>
    <lineage>
        <taxon>Eukaryota</taxon>
        <taxon>Fungi</taxon>
        <taxon>Dikarya</taxon>
        <taxon>Basidiomycota</taxon>
        <taxon>Agaricomycotina</taxon>
        <taxon>Agaricomycetes</taxon>
        <taxon>Cantharellales</taxon>
        <taxon>Tulasnellaceae</taxon>
        <taxon>Tulasnella</taxon>
    </lineage>
</organism>
<reference evidence="3" key="2">
    <citation type="submission" date="2015-01" db="EMBL/GenBank/DDBJ databases">
        <title>Evolutionary Origins and Diversification of the Mycorrhizal Mutualists.</title>
        <authorList>
            <consortium name="DOE Joint Genome Institute"/>
            <consortium name="Mycorrhizal Genomics Consortium"/>
            <person name="Kohler A."/>
            <person name="Kuo A."/>
            <person name="Nagy L.G."/>
            <person name="Floudas D."/>
            <person name="Copeland A."/>
            <person name="Barry K.W."/>
            <person name="Cichocki N."/>
            <person name="Veneault-Fourrey C."/>
            <person name="LaButti K."/>
            <person name="Lindquist E.A."/>
            <person name="Lipzen A."/>
            <person name="Lundell T."/>
            <person name="Morin E."/>
            <person name="Murat C."/>
            <person name="Riley R."/>
            <person name="Ohm R."/>
            <person name="Sun H."/>
            <person name="Tunlid A."/>
            <person name="Henrissat B."/>
            <person name="Grigoriev I.V."/>
            <person name="Hibbett D.S."/>
            <person name="Martin F."/>
        </authorList>
    </citation>
    <scope>NUCLEOTIDE SEQUENCE [LARGE SCALE GENOMIC DNA]</scope>
    <source>
        <strain evidence="3">MUT 4182</strain>
    </source>
</reference>
<name>A0A0C3LAP1_9AGAM</name>
<keyword evidence="3" id="KW-1185">Reference proteome</keyword>